<name>A0A3D8I5S6_9HELI</name>
<protein>
    <recommendedName>
        <fullName evidence="3">Group III truncated hemoglobin</fullName>
    </recommendedName>
</protein>
<accession>A0A3D8I5S6</accession>
<dbReference type="RefSeq" id="WP_104699316.1">
    <property type="nucleotide sequence ID" value="NZ_FZPP01000004.1"/>
</dbReference>
<dbReference type="InterPro" id="IPR009050">
    <property type="entry name" value="Globin-like_sf"/>
</dbReference>
<organism evidence="1 2">
    <name type="scientific">Helicobacter marmotae</name>
    <dbReference type="NCBI Taxonomy" id="152490"/>
    <lineage>
        <taxon>Bacteria</taxon>
        <taxon>Pseudomonadati</taxon>
        <taxon>Campylobacterota</taxon>
        <taxon>Epsilonproteobacteria</taxon>
        <taxon>Campylobacterales</taxon>
        <taxon>Helicobacteraceae</taxon>
        <taxon>Helicobacter</taxon>
    </lineage>
</organism>
<comment type="caution">
    <text evidence="1">The sequence shown here is derived from an EMBL/GenBank/DDBJ whole genome shotgun (WGS) entry which is preliminary data.</text>
</comment>
<dbReference type="AlphaFoldDB" id="A0A3D8I5S6"/>
<proteinExistence type="predicted"/>
<evidence type="ECO:0000313" key="1">
    <source>
        <dbReference type="EMBL" id="RDU60530.1"/>
    </source>
</evidence>
<dbReference type="GO" id="GO:0019825">
    <property type="term" value="F:oxygen binding"/>
    <property type="evidence" value="ECO:0007669"/>
    <property type="project" value="InterPro"/>
</dbReference>
<gene>
    <name evidence="1" type="ORF">CQA63_02995</name>
</gene>
<dbReference type="SUPFAM" id="SSF46458">
    <property type="entry name" value="Globin-like"/>
    <property type="match status" value="1"/>
</dbReference>
<reference evidence="1 2" key="1">
    <citation type="submission" date="2018-04" db="EMBL/GenBank/DDBJ databases">
        <title>Novel Campyloabacter and Helicobacter Species and Strains.</title>
        <authorList>
            <person name="Mannion A.J."/>
            <person name="Shen Z."/>
            <person name="Fox J.G."/>
        </authorList>
    </citation>
    <scope>NUCLEOTIDE SEQUENCE [LARGE SCALE GENOMIC DNA]</scope>
    <source>
        <strain evidence="1 2">MIT 98-6070</strain>
    </source>
</reference>
<dbReference type="OrthoDB" id="25954at2"/>
<sequence length="130" mass="14975">MKYEAINADSIMKLMDIFYGKIRVDGNGLGKIFNAKIGTSDEQWQAHKAKIGSFWQGMLLGVGDYHGQPLKAHLDLPPFPRELFNVWLALFEESLRAVYVREEDITHILSRAQMIAQRFQYIIYESGMVH</sequence>
<dbReference type="EMBL" id="NXLR01000003">
    <property type="protein sequence ID" value="RDU60530.1"/>
    <property type="molecule type" value="Genomic_DNA"/>
</dbReference>
<dbReference type="CDD" id="cd08916">
    <property type="entry name" value="TrHb3_P"/>
    <property type="match status" value="1"/>
</dbReference>
<evidence type="ECO:0000313" key="2">
    <source>
        <dbReference type="Proteomes" id="UP000256599"/>
    </source>
</evidence>
<dbReference type="Gene3D" id="1.10.490.10">
    <property type="entry name" value="Globins"/>
    <property type="match status" value="1"/>
</dbReference>
<evidence type="ECO:0008006" key="3">
    <source>
        <dbReference type="Google" id="ProtNLM"/>
    </source>
</evidence>
<dbReference type="GO" id="GO:0020037">
    <property type="term" value="F:heme binding"/>
    <property type="evidence" value="ECO:0007669"/>
    <property type="project" value="InterPro"/>
</dbReference>
<dbReference type="InterPro" id="IPR012292">
    <property type="entry name" value="Globin/Proto"/>
</dbReference>
<dbReference type="Proteomes" id="UP000256599">
    <property type="component" value="Unassembled WGS sequence"/>
</dbReference>
<keyword evidence="2" id="KW-1185">Reference proteome</keyword>